<evidence type="ECO:0008006" key="9">
    <source>
        <dbReference type="Google" id="ProtNLM"/>
    </source>
</evidence>
<dbReference type="SUPFAM" id="SSF103473">
    <property type="entry name" value="MFS general substrate transporter"/>
    <property type="match status" value="2"/>
</dbReference>
<dbReference type="GO" id="GO:0016020">
    <property type="term" value="C:membrane"/>
    <property type="evidence" value="ECO:0000318"/>
    <property type="project" value="GO_Central"/>
</dbReference>
<keyword evidence="4 6" id="KW-1133">Transmembrane helix</keyword>
<evidence type="ECO:0000256" key="6">
    <source>
        <dbReference type="SAM" id="Phobius"/>
    </source>
</evidence>
<dbReference type="InParanoid" id="D8TAY4"/>
<dbReference type="Pfam" id="PF00854">
    <property type="entry name" value="PTR2"/>
    <property type="match status" value="1"/>
</dbReference>
<dbReference type="EMBL" id="GL377706">
    <property type="protein sequence ID" value="EFJ06139.1"/>
    <property type="molecule type" value="Genomic_DNA"/>
</dbReference>
<dbReference type="CDD" id="cd17417">
    <property type="entry name" value="MFS_NPF5"/>
    <property type="match status" value="1"/>
</dbReference>
<dbReference type="GO" id="GO:0042937">
    <property type="term" value="F:tripeptide transmembrane transporter activity"/>
    <property type="evidence" value="ECO:0007669"/>
    <property type="project" value="InterPro"/>
</dbReference>
<feature type="transmembrane region" description="Helical" evidence="6">
    <location>
        <begin position="199"/>
        <end position="221"/>
    </location>
</feature>
<feature type="transmembrane region" description="Helical" evidence="6">
    <location>
        <begin position="227"/>
        <end position="247"/>
    </location>
</feature>
<dbReference type="eggNOG" id="KOG1237">
    <property type="taxonomic scope" value="Eukaryota"/>
</dbReference>
<dbReference type="OMA" id="CHTEKCH"/>
<evidence type="ECO:0000256" key="5">
    <source>
        <dbReference type="ARBA" id="ARBA00023136"/>
    </source>
</evidence>
<keyword evidence="3 6" id="KW-0812">Transmembrane</keyword>
<dbReference type="Gramene" id="EFJ06139">
    <property type="protein sequence ID" value="EFJ06139"/>
    <property type="gene ID" value="SELMODRAFT_269979"/>
</dbReference>
<evidence type="ECO:0000256" key="4">
    <source>
        <dbReference type="ARBA" id="ARBA00022989"/>
    </source>
</evidence>
<dbReference type="GO" id="GO:0022857">
    <property type="term" value="F:transmembrane transporter activity"/>
    <property type="evidence" value="ECO:0000318"/>
    <property type="project" value="GO_Central"/>
</dbReference>
<gene>
    <name evidence="7" type="ORF">SELMODRAFT_269979</name>
</gene>
<keyword evidence="8" id="KW-1185">Reference proteome</keyword>
<comment type="subcellular location">
    <subcellularLocation>
        <location evidence="1">Membrane</location>
        <topology evidence="1">Multi-pass membrane protein</topology>
    </subcellularLocation>
</comment>
<keyword evidence="5 6" id="KW-0472">Membrane</keyword>
<dbReference type="GO" id="GO:0071916">
    <property type="term" value="F:dipeptide transmembrane transporter activity"/>
    <property type="evidence" value="ECO:0007669"/>
    <property type="project" value="InterPro"/>
</dbReference>
<feature type="transmembrane region" description="Helical" evidence="6">
    <location>
        <begin position="49"/>
        <end position="70"/>
    </location>
</feature>
<feature type="transmembrane region" description="Helical" evidence="6">
    <location>
        <begin position="543"/>
        <end position="561"/>
    </location>
</feature>
<comment type="similarity">
    <text evidence="2">Belongs to the major facilitator superfamily. Proton-dependent oligopeptide transporter (POT/PTR) (TC 2.A.17) family.</text>
</comment>
<protein>
    <recommendedName>
        <fullName evidence="9">Major facilitator superfamily (MFS) profile domain-containing protein</fullName>
    </recommendedName>
</protein>
<sequence>MSHQATQEMESNAQTHLYAQNGTLDFLGQPALKKETGNWTGAIPMICQLMIQVSATIIFFGIVSNLVTYLTTVMHQGVARSARDLTNWQGTLFVSSVLGAFLSDTYWGRYKTLLYSFLLYCVGLSCLTISASVTSLRPPSCPARNYTCRPASTAQNALFFFSLYAIAFAGGSSTASFMSFGADQFDESDDVERPQKYSFFNFLLCAVHVGGLISVTVLVYIEDNVGFSWGFGILVIVLSIAMAVFLIQTPRYRYRRPDGSPLTKIAQVLVSAFRKRRNRVGALELYEEKSIAKGKRHIPHTDEFLFLDKAALKLDGDMDMEVESTTKTSPWKLSTVTRVEEVKLVIRMLPVWFATLWFTTAPTQSATFFLRQGMAMDNRLGSTSFKIPPASMLLFSNITVVLFLPFYDRILVPAMRKISKNERGITLLQRTGLGIFVTVIALVTAALVEIKRKDENSSSRKLGIFWLLPQYALLGMAEGLANTSMLEFFHEQSPDTFHSLGISLGLANLGVGSFMSSVLITCVGRAAPSWLQNDVNAGHLDRYYWLMAGLSVANLAIYVPLARWYSYKSPDPYAETTQEP</sequence>
<feature type="transmembrane region" description="Helical" evidence="6">
    <location>
        <begin position="387"/>
        <end position="407"/>
    </location>
</feature>
<dbReference type="Proteomes" id="UP000001514">
    <property type="component" value="Unassembled WGS sequence"/>
</dbReference>
<dbReference type="InterPro" id="IPR044739">
    <property type="entry name" value="NRT1/PTR"/>
</dbReference>
<dbReference type="KEGG" id="smo:SELMODRAFT_269979"/>
<proteinExistence type="inferred from homology"/>
<feature type="transmembrane region" description="Helical" evidence="6">
    <location>
        <begin position="157"/>
        <end position="178"/>
    </location>
</feature>
<dbReference type="AlphaFoldDB" id="D8TAY4"/>
<evidence type="ECO:0000313" key="7">
    <source>
        <dbReference type="EMBL" id="EFJ06139.1"/>
    </source>
</evidence>
<feature type="transmembrane region" description="Helical" evidence="6">
    <location>
        <begin position="462"/>
        <end position="481"/>
    </location>
</feature>
<dbReference type="InterPro" id="IPR000109">
    <property type="entry name" value="POT_fam"/>
</dbReference>
<dbReference type="GO" id="GO:0055085">
    <property type="term" value="P:transmembrane transport"/>
    <property type="evidence" value="ECO:0000318"/>
    <property type="project" value="GO_Central"/>
</dbReference>
<dbReference type="Gene3D" id="1.20.1250.20">
    <property type="entry name" value="MFS general substrate transporter like domains"/>
    <property type="match status" value="1"/>
</dbReference>
<feature type="transmembrane region" description="Helical" evidence="6">
    <location>
        <begin position="114"/>
        <end position="137"/>
    </location>
</feature>
<dbReference type="InterPro" id="IPR036259">
    <property type="entry name" value="MFS_trans_sf"/>
</dbReference>
<accession>D8TAY4</accession>
<evidence type="ECO:0000313" key="8">
    <source>
        <dbReference type="Proteomes" id="UP000001514"/>
    </source>
</evidence>
<feature type="transmembrane region" description="Helical" evidence="6">
    <location>
        <begin position="90"/>
        <end position="107"/>
    </location>
</feature>
<dbReference type="HOGENOM" id="CLU_009313_4_3_1"/>
<reference evidence="7 8" key="1">
    <citation type="journal article" date="2011" name="Science">
        <title>The Selaginella genome identifies genetic changes associated with the evolution of vascular plants.</title>
        <authorList>
            <person name="Banks J.A."/>
            <person name="Nishiyama T."/>
            <person name="Hasebe M."/>
            <person name="Bowman J.L."/>
            <person name="Gribskov M."/>
            <person name="dePamphilis C."/>
            <person name="Albert V.A."/>
            <person name="Aono N."/>
            <person name="Aoyama T."/>
            <person name="Ambrose B.A."/>
            <person name="Ashton N.W."/>
            <person name="Axtell M.J."/>
            <person name="Barker E."/>
            <person name="Barker M.S."/>
            <person name="Bennetzen J.L."/>
            <person name="Bonawitz N.D."/>
            <person name="Chapple C."/>
            <person name="Cheng C."/>
            <person name="Correa L.G."/>
            <person name="Dacre M."/>
            <person name="DeBarry J."/>
            <person name="Dreyer I."/>
            <person name="Elias M."/>
            <person name="Engstrom E.M."/>
            <person name="Estelle M."/>
            <person name="Feng L."/>
            <person name="Finet C."/>
            <person name="Floyd S.K."/>
            <person name="Frommer W.B."/>
            <person name="Fujita T."/>
            <person name="Gramzow L."/>
            <person name="Gutensohn M."/>
            <person name="Harholt J."/>
            <person name="Hattori M."/>
            <person name="Heyl A."/>
            <person name="Hirai T."/>
            <person name="Hiwatashi Y."/>
            <person name="Ishikawa M."/>
            <person name="Iwata M."/>
            <person name="Karol K.G."/>
            <person name="Koehler B."/>
            <person name="Kolukisaoglu U."/>
            <person name="Kubo M."/>
            <person name="Kurata T."/>
            <person name="Lalonde S."/>
            <person name="Li K."/>
            <person name="Li Y."/>
            <person name="Litt A."/>
            <person name="Lyons E."/>
            <person name="Manning G."/>
            <person name="Maruyama T."/>
            <person name="Michael T.P."/>
            <person name="Mikami K."/>
            <person name="Miyazaki S."/>
            <person name="Morinaga S."/>
            <person name="Murata T."/>
            <person name="Mueller-Roeber B."/>
            <person name="Nelson D.R."/>
            <person name="Obara M."/>
            <person name="Oguri Y."/>
            <person name="Olmstead R.G."/>
            <person name="Onodera N."/>
            <person name="Petersen B.L."/>
            <person name="Pils B."/>
            <person name="Prigge M."/>
            <person name="Rensing S.A."/>
            <person name="Riano-Pachon D.M."/>
            <person name="Roberts A.W."/>
            <person name="Sato Y."/>
            <person name="Scheller H.V."/>
            <person name="Schulz B."/>
            <person name="Schulz C."/>
            <person name="Shakirov E.V."/>
            <person name="Shibagaki N."/>
            <person name="Shinohara N."/>
            <person name="Shippen D.E."/>
            <person name="Soerensen I."/>
            <person name="Sotooka R."/>
            <person name="Sugimoto N."/>
            <person name="Sugita M."/>
            <person name="Sumikawa N."/>
            <person name="Tanurdzic M."/>
            <person name="Theissen G."/>
            <person name="Ulvskov P."/>
            <person name="Wakazuki S."/>
            <person name="Weng J.K."/>
            <person name="Willats W.W."/>
            <person name="Wipf D."/>
            <person name="Wolf P.G."/>
            <person name="Yang L."/>
            <person name="Zimmer A.D."/>
            <person name="Zhu Q."/>
            <person name="Mitros T."/>
            <person name="Hellsten U."/>
            <person name="Loque D."/>
            <person name="Otillar R."/>
            <person name="Salamov A."/>
            <person name="Schmutz J."/>
            <person name="Shapiro H."/>
            <person name="Lindquist E."/>
            <person name="Lucas S."/>
            <person name="Rokhsar D."/>
            <person name="Grigoriev I.V."/>
        </authorList>
    </citation>
    <scope>NUCLEOTIDE SEQUENCE [LARGE SCALE GENOMIC DNA]</scope>
</reference>
<evidence type="ECO:0000256" key="1">
    <source>
        <dbReference type="ARBA" id="ARBA00004141"/>
    </source>
</evidence>
<evidence type="ECO:0000256" key="2">
    <source>
        <dbReference type="ARBA" id="ARBA00005982"/>
    </source>
</evidence>
<dbReference type="PANTHER" id="PTHR11654">
    <property type="entry name" value="OLIGOPEPTIDE TRANSPORTER-RELATED"/>
    <property type="match status" value="1"/>
</dbReference>
<organism evidence="8">
    <name type="scientific">Selaginella moellendorffii</name>
    <name type="common">Spikemoss</name>
    <dbReference type="NCBI Taxonomy" id="88036"/>
    <lineage>
        <taxon>Eukaryota</taxon>
        <taxon>Viridiplantae</taxon>
        <taxon>Streptophyta</taxon>
        <taxon>Embryophyta</taxon>
        <taxon>Tracheophyta</taxon>
        <taxon>Lycopodiopsida</taxon>
        <taxon>Selaginellales</taxon>
        <taxon>Selaginellaceae</taxon>
        <taxon>Selaginella</taxon>
    </lineage>
</organism>
<name>D8TAY4_SELML</name>
<evidence type="ECO:0000256" key="3">
    <source>
        <dbReference type="ARBA" id="ARBA00022692"/>
    </source>
</evidence>
<feature type="transmembrane region" description="Helical" evidence="6">
    <location>
        <begin position="501"/>
        <end position="523"/>
    </location>
</feature>
<feature type="transmembrane region" description="Helical" evidence="6">
    <location>
        <begin position="427"/>
        <end position="450"/>
    </location>
</feature>